<gene>
    <name evidence="1" type="ORF">GCM10025862_36920</name>
</gene>
<dbReference type="Proteomes" id="UP001157109">
    <property type="component" value="Unassembled WGS sequence"/>
</dbReference>
<dbReference type="InterPro" id="IPR037079">
    <property type="entry name" value="AF2212/PG0164-like_sf"/>
</dbReference>
<keyword evidence="2" id="KW-1185">Reference proteome</keyword>
<name>A0ABQ6HT39_9MICO</name>
<dbReference type="Gene3D" id="2.40.30.100">
    <property type="entry name" value="AF2212/PG0164-like"/>
    <property type="match status" value="1"/>
</dbReference>
<dbReference type="EMBL" id="BSUJ01000001">
    <property type="protein sequence ID" value="GMA21671.1"/>
    <property type="molecule type" value="Genomic_DNA"/>
</dbReference>
<sequence length="86" mass="9274">MNASYETQIVLPMGGNNTGIEVPAEVLAELGPSKKPRVRVTLNGDYSFETTVASRGEKYLIAFSKARRDETGLQAGDDVSVQLDVT</sequence>
<reference evidence="2" key="1">
    <citation type="journal article" date="2019" name="Int. J. Syst. Evol. Microbiol.">
        <title>The Global Catalogue of Microorganisms (GCM) 10K type strain sequencing project: providing services to taxonomists for standard genome sequencing and annotation.</title>
        <authorList>
            <consortium name="The Broad Institute Genomics Platform"/>
            <consortium name="The Broad Institute Genome Sequencing Center for Infectious Disease"/>
            <person name="Wu L."/>
            <person name="Ma J."/>
        </authorList>
    </citation>
    <scope>NUCLEOTIDE SEQUENCE [LARGE SCALE GENOMIC DNA]</scope>
    <source>
        <strain evidence="2">NBRC 105830</strain>
    </source>
</reference>
<dbReference type="RefSeq" id="WP_284284950.1">
    <property type="nucleotide sequence ID" value="NZ_BSUJ01000001.1"/>
</dbReference>
<evidence type="ECO:0008006" key="3">
    <source>
        <dbReference type="Google" id="ProtNLM"/>
    </source>
</evidence>
<evidence type="ECO:0000313" key="2">
    <source>
        <dbReference type="Proteomes" id="UP001157109"/>
    </source>
</evidence>
<organism evidence="1 2">
    <name type="scientific">Arsenicicoccus piscis</name>
    <dbReference type="NCBI Taxonomy" id="673954"/>
    <lineage>
        <taxon>Bacteria</taxon>
        <taxon>Bacillati</taxon>
        <taxon>Actinomycetota</taxon>
        <taxon>Actinomycetes</taxon>
        <taxon>Micrococcales</taxon>
        <taxon>Intrasporangiaceae</taxon>
        <taxon>Arsenicicoccus</taxon>
    </lineage>
</organism>
<evidence type="ECO:0000313" key="1">
    <source>
        <dbReference type="EMBL" id="GMA21671.1"/>
    </source>
</evidence>
<dbReference type="InterPro" id="IPR015018">
    <property type="entry name" value="DUF1905"/>
</dbReference>
<dbReference type="Pfam" id="PF08922">
    <property type="entry name" value="DUF1905"/>
    <property type="match status" value="1"/>
</dbReference>
<accession>A0ABQ6HT39</accession>
<comment type="caution">
    <text evidence="1">The sequence shown here is derived from an EMBL/GenBank/DDBJ whole genome shotgun (WGS) entry which is preliminary data.</text>
</comment>
<protein>
    <recommendedName>
        <fullName evidence="3">DUF1905 domain-containing protein</fullName>
    </recommendedName>
</protein>
<dbReference type="SUPFAM" id="SSF141694">
    <property type="entry name" value="AF2212/PG0164-like"/>
    <property type="match status" value="1"/>
</dbReference>
<proteinExistence type="predicted"/>